<evidence type="ECO:0000313" key="2">
    <source>
        <dbReference type="EMBL" id="RFM31165.1"/>
    </source>
</evidence>
<reference evidence="2 3" key="1">
    <citation type="submission" date="2018-08" db="EMBL/GenBank/DDBJ databases">
        <title>Chitinophaga sp. K20C18050901, a novel bacterium isolated from forest soil.</title>
        <authorList>
            <person name="Wang C."/>
        </authorList>
    </citation>
    <scope>NUCLEOTIDE SEQUENCE [LARGE SCALE GENOMIC DNA]</scope>
    <source>
        <strain evidence="2 3">K20C18050901</strain>
    </source>
</reference>
<evidence type="ECO:0000256" key="1">
    <source>
        <dbReference type="SAM" id="SignalP"/>
    </source>
</evidence>
<organism evidence="2 3">
    <name type="scientific">Chitinophaga silvisoli</name>
    <dbReference type="NCBI Taxonomy" id="2291814"/>
    <lineage>
        <taxon>Bacteria</taxon>
        <taxon>Pseudomonadati</taxon>
        <taxon>Bacteroidota</taxon>
        <taxon>Chitinophagia</taxon>
        <taxon>Chitinophagales</taxon>
        <taxon>Chitinophagaceae</taxon>
        <taxon>Chitinophaga</taxon>
    </lineage>
</organism>
<comment type="caution">
    <text evidence="2">The sequence shown here is derived from an EMBL/GenBank/DDBJ whole genome shotgun (WGS) entry which is preliminary data.</text>
</comment>
<evidence type="ECO:0000313" key="3">
    <source>
        <dbReference type="Proteomes" id="UP000261174"/>
    </source>
</evidence>
<dbReference type="EMBL" id="QTJV01000016">
    <property type="protein sequence ID" value="RFM31165.1"/>
    <property type="molecule type" value="Genomic_DNA"/>
</dbReference>
<dbReference type="AlphaFoldDB" id="A0A3E1NTA6"/>
<sequence>MKKSLFIAFICLCAFFSSQAQHFTNGAGISLIHDETKYSRENPYMAIAYTPGVTFKENREYAYSINAPIRIGYSKYYYNQTYGNASVTDDWKSYIVQVPLMFNFNYGAGSSQKARGRVGFFGGAGYAAQYRAYDEVYTDTYNEIRISGNTSEFSTNIALNAGIRFAVGRSYRRKNLELGVGYFVGVTGETHQLLNFHFLFNF</sequence>
<proteinExistence type="predicted"/>
<gene>
    <name evidence="2" type="ORF">DXN04_30460</name>
</gene>
<keyword evidence="3" id="KW-1185">Reference proteome</keyword>
<evidence type="ECO:0008006" key="4">
    <source>
        <dbReference type="Google" id="ProtNLM"/>
    </source>
</evidence>
<protein>
    <recommendedName>
        <fullName evidence="4">Outer membrane protein beta-barrel domain-containing protein</fullName>
    </recommendedName>
</protein>
<accession>A0A3E1NTA6</accession>
<dbReference type="RefSeq" id="WP_116857199.1">
    <property type="nucleotide sequence ID" value="NZ_QTJV01000016.1"/>
</dbReference>
<dbReference type="OrthoDB" id="671476at2"/>
<name>A0A3E1NTA6_9BACT</name>
<feature type="signal peptide" evidence="1">
    <location>
        <begin position="1"/>
        <end position="20"/>
    </location>
</feature>
<dbReference type="Proteomes" id="UP000261174">
    <property type="component" value="Unassembled WGS sequence"/>
</dbReference>
<keyword evidence="1" id="KW-0732">Signal</keyword>
<feature type="chain" id="PRO_5017544729" description="Outer membrane protein beta-barrel domain-containing protein" evidence="1">
    <location>
        <begin position="21"/>
        <end position="202"/>
    </location>
</feature>